<dbReference type="InterPro" id="IPR038740">
    <property type="entry name" value="BioF2-like_GNAT_dom"/>
</dbReference>
<dbReference type="Proteomes" id="UP001549164">
    <property type="component" value="Unassembled WGS sequence"/>
</dbReference>
<gene>
    <name evidence="2" type="ORF">ABID12_001404</name>
</gene>
<dbReference type="EMBL" id="JBEPLY010000004">
    <property type="protein sequence ID" value="MET3599465.1"/>
    <property type="molecule type" value="Genomic_DNA"/>
</dbReference>
<evidence type="ECO:0000313" key="2">
    <source>
        <dbReference type="EMBL" id="MET3599465.1"/>
    </source>
</evidence>
<proteinExistence type="predicted"/>
<dbReference type="RefSeq" id="WP_354433629.1">
    <property type="nucleotide sequence ID" value="NZ_JBEPLY010000004.1"/>
</dbReference>
<accession>A0ABV2I9A2</accession>
<dbReference type="Pfam" id="PF13480">
    <property type="entry name" value="Acetyltransf_6"/>
    <property type="match status" value="1"/>
</dbReference>
<protein>
    <recommendedName>
        <fullName evidence="1">BioF2-like acetyltransferase domain-containing protein</fullName>
    </recommendedName>
</protein>
<evidence type="ECO:0000313" key="3">
    <source>
        <dbReference type="Proteomes" id="UP001549164"/>
    </source>
</evidence>
<organism evidence="2 3">
    <name type="scientific">Martelella mangrovi</name>
    <dbReference type="NCBI Taxonomy" id="1397477"/>
    <lineage>
        <taxon>Bacteria</taxon>
        <taxon>Pseudomonadati</taxon>
        <taxon>Pseudomonadota</taxon>
        <taxon>Alphaproteobacteria</taxon>
        <taxon>Hyphomicrobiales</taxon>
        <taxon>Aurantimonadaceae</taxon>
        <taxon>Martelella</taxon>
    </lineage>
</organism>
<sequence>MSIIRKDLGPRPPARLKSKLSVVRPGKTVPDLRLELRSGGEFSIFSDAPGELEHTMERLGDQAVEPNPFQTLPFLTGPSGRADAQTRLALIEDSAVAAGAGHLAALMGFSVAGANSHLVASAAPGGYHAPLISRHRPMATLDQLFEALAGSLANLPGVIAFPGLLADGAFMRSARAVAAARGLAFRVAGAWRGHALSGRIDPTSGLSHADREAWQANLEKWENLQKKGRITYHVARNPAEISAALEELSLLCDTDEHTSRCAACFPAVRLLSERDRIRLHALYIDGQMIAAALQPLHRSEAWVWQVMVRPDMSDKAIDEQLIMRLTQWNLRDANIAITRVAPAAGPFLAERFWPVDEGYASLLVALRPGMERALDSVAATYEDAGTQYPGHQTE</sequence>
<keyword evidence="3" id="KW-1185">Reference proteome</keyword>
<comment type="caution">
    <text evidence="2">The sequence shown here is derived from an EMBL/GenBank/DDBJ whole genome shotgun (WGS) entry which is preliminary data.</text>
</comment>
<evidence type="ECO:0000259" key="1">
    <source>
        <dbReference type="Pfam" id="PF13480"/>
    </source>
</evidence>
<feature type="domain" description="BioF2-like acetyltransferase" evidence="1">
    <location>
        <begin position="220"/>
        <end position="325"/>
    </location>
</feature>
<name>A0ABV2I9A2_9HYPH</name>
<reference evidence="2 3" key="1">
    <citation type="submission" date="2024-06" db="EMBL/GenBank/DDBJ databases">
        <title>Genomic Encyclopedia of Type Strains, Phase IV (KMG-IV): sequencing the most valuable type-strain genomes for metagenomic binning, comparative biology and taxonomic classification.</title>
        <authorList>
            <person name="Goeker M."/>
        </authorList>
    </citation>
    <scope>NUCLEOTIDE SEQUENCE [LARGE SCALE GENOMIC DNA]</scope>
    <source>
        <strain evidence="2 3">DSM 28102</strain>
    </source>
</reference>